<feature type="chain" id="PRO_5046042738" evidence="1">
    <location>
        <begin position="27"/>
        <end position="777"/>
    </location>
</feature>
<reference evidence="5 6" key="1">
    <citation type="submission" date="2024-03" db="EMBL/GenBank/DDBJ databases">
        <title>Human intestinal bacterial collection.</title>
        <authorList>
            <person name="Pauvert C."/>
            <person name="Hitch T.C.A."/>
            <person name="Clavel T."/>
        </authorList>
    </citation>
    <scope>NUCLEOTIDE SEQUENCE [LARGE SCALE GENOMIC DNA]</scope>
    <source>
        <strain evidence="5 6">CLA-KB-H122</strain>
    </source>
</reference>
<dbReference type="Pfam" id="PF20736">
    <property type="entry name" value="Glyco_hydro127M"/>
    <property type="match status" value="1"/>
</dbReference>
<dbReference type="InterPro" id="IPR046544">
    <property type="entry name" value="GH146_SB_dom"/>
</dbReference>
<evidence type="ECO:0000259" key="4">
    <source>
        <dbReference type="Pfam" id="PF20736"/>
    </source>
</evidence>
<proteinExistence type="predicted"/>
<dbReference type="RefSeq" id="WP_349093817.1">
    <property type="nucleotide sequence ID" value="NZ_JBBMFL010000003.1"/>
</dbReference>
<keyword evidence="1" id="KW-0732">Signal</keyword>
<dbReference type="InterPro" id="IPR049046">
    <property type="entry name" value="Beta-AFase-like_GH127_middle"/>
</dbReference>
<accession>A0ABV1GUF8</accession>
<organism evidence="5 6">
    <name type="scientific">Alistipes intestinihominis</name>
    <dbReference type="NCBI Taxonomy" id="3133172"/>
    <lineage>
        <taxon>Bacteria</taxon>
        <taxon>Pseudomonadati</taxon>
        <taxon>Bacteroidota</taxon>
        <taxon>Bacteroidia</taxon>
        <taxon>Bacteroidales</taxon>
        <taxon>Rikenellaceae</taxon>
        <taxon>Alistipes</taxon>
    </lineage>
</organism>
<dbReference type="PANTHER" id="PTHR31151">
    <property type="entry name" value="PROLINE-TRNA LIGASE (DUF1680)"/>
    <property type="match status" value="1"/>
</dbReference>
<dbReference type="Proteomes" id="UP001460202">
    <property type="component" value="Unassembled WGS sequence"/>
</dbReference>
<evidence type="ECO:0000256" key="1">
    <source>
        <dbReference type="SAM" id="SignalP"/>
    </source>
</evidence>
<sequence length="777" mass="89065">MNREHSFLNLALTALSSVSFLMTATAANSGRCEPHIAVQPKLFPAPLHAVRLTDGPFLHAQEMDRRWLLSMDPDRFLSGFRSEAGLETSVPRYGGWENSGASGHAFGHYLSALSMMYASTGDRALLDKIDYCVDALDECQRTEGTGLLAGFERSRELFAELERGDIRSQGFDLNGGWVPFYTLHKEFAGLVDICRYTPNRKALSVLIRFTDWLDDLVAKLSDEQMAQILVCEHGGMTEALADVYALTGERKYLDLAQRFDHRTFLRPLAIGQDSLPGHHGNMEIPKIVGAIREYECTGEERYRRIAEFFWDRVVNHHTYVIGGNTEHEHFGAPDMLANRLSEGTCETCNTYNMLKLTRHLFQTDPKSRYADYYERALYNQILASQNPDDGMVCYMSPMSSGSRKTFSLPFDSFWCCVGTGMENHAHYGEFIYFTDGGSEVFVNLYIPSTFDWEAQGVTLEQKTEFPYSDEIQFRISTPRARRFALYLRRPSWAAGCEVTVNGRPVKAKTDEAGYIRLDRKWHDDDEVCLVVKQTLRSEAIPGDSTQRAYLYGPVVLSALLAEDEAVPVIVADEMSDAASLVKCTDPASLRFETRTTRPVQKELIPYFEVGGRRMMVYFRHFPETTWQEQLAELRMREDREAWLREHTVSQFTLGEMQPERDHNFHGEKTQPHEFEGRKYRESLGGWFSFDMKVDPDRPNTLYCTYWGNRFYNHSFDIEVNGKKIGFENIHNWGPRYIERSYQIPDELTSGREQVTVTLRAIREDAVAGPLFDCRVMR</sequence>
<dbReference type="PANTHER" id="PTHR31151:SF0">
    <property type="entry name" value="PROLINE-TRNA LIGASE (DUF1680)"/>
    <property type="match status" value="1"/>
</dbReference>
<evidence type="ECO:0000313" key="5">
    <source>
        <dbReference type="EMBL" id="MEQ2544034.1"/>
    </source>
</evidence>
<dbReference type="Pfam" id="PF20620">
    <property type="entry name" value="DUF6805"/>
    <property type="match status" value="1"/>
</dbReference>
<feature type="domain" description="Non-reducing end beta-L-arabinofuranosidase-like GH127 middle" evidence="4">
    <location>
        <begin position="440"/>
        <end position="530"/>
    </location>
</feature>
<keyword evidence="5" id="KW-0378">Hydrolase</keyword>
<protein>
    <submittedName>
        <fullName evidence="5">Glycoside hydrolase family 127 protein</fullName>
    </submittedName>
</protein>
<dbReference type="EMBL" id="JBBMFL010000003">
    <property type="protein sequence ID" value="MEQ2544034.1"/>
    <property type="molecule type" value="Genomic_DNA"/>
</dbReference>
<dbReference type="SUPFAM" id="SSF48208">
    <property type="entry name" value="Six-hairpin glycosidases"/>
    <property type="match status" value="1"/>
</dbReference>
<keyword evidence="6" id="KW-1185">Reference proteome</keyword>
<feature type="domain" description="Glycoside hydrolase GH146 substrate-binding" evidence="3">
    <location>
        <begin position="643"/>
        <end position="775"/>
    </location>
</feature>
<dbReference type="InterPro" id="IPR008928">
    <property type="entry name" value="6-hairpin_glycosidase_sf"/>
</dbReference>
<dbReference type="Pfam" id="PF07944">
    <property type="entry name" value="Beta-AFase-like_GH127_cat"/>
    <property type="match status" value="1"/>
</dbReference>
<dbReference type="InterPro" id="IPR012878">
    <property type="entry name" value="Beta-AFase-like_GH127_cat"/>
</dbReference>
<feature type="signal peptide" evidence="1">
    <location>
        <begin position="1"/>
        <end position="26"/>
    </location>
</feature>
<feature type="domain" description="Non-reducing end beta-L-arabinofuranosidase-like GH127 catalytic" evidence="2">
    <location>
        <begin position="49"/>
        <end position="429"/>
    </location>
</feature>
<comment type="caution">
    <text evidence="5">The sequence shown here is derived from an EMBL/GenBank/DDBJ whole genome shotgun (WGS) entry which is preliminary data.</text>
</comment>
<dbReference type="GO" id="GO:0016787">
    <property type="term" value="F:hydrolase activity"/>
    <property type="evidence" value="ECO:0007669"/>
    <property type="project" value="UniProtKB-KW"/>
</dbReference>
<evidence type="ECO:0000259" key="3">
    <source>
        <dbReference type="Pfam" id="PF20620"/>
    </source>
</evidence>
<evidence type="ECO:0000313" key="6">
    <source>
        <dbReference type="Proteomes" id="UP001460202"/>
    </source>
</evidence>
<evidence type="ECO:0000259" key="2">
    <source>
        <dbReference type="Pfam" id="PF07944"/>
    </source>
</evidence>
<gene>
    <name evidence="5" type="ORF">WMO46_03595</name>
</gene>
<name>A0ABV1GUF8_9BACT</name>